<protein>
    <recommendedName>
        <fullName evidence="4">Retrotransposon gag domain-containing protein</fullName>
    </recommendedName>
</protein>
<gene>
    <name evidence="2" type="ORF">PIB30_075925</name>
</gene>
<accession>A0ABU6SR02</accession>
<feature type="compositionally biased region" description="Basic residues" evidence="1">
    <location>
        <begin position="100"/>
        <end position="114"/>
    </location>
</feature>
<keyword evidence="3" id="KW-1185">Reference proteome</keyword>
<feature type="region of interest" description="Disordered" evidence="1">
    <location>
        <begin position="34"/>
        <end position="135"/>
    </location>
</feature>
<organism evidence="2 3">
    <name type="scientific">Stylosanthes scabra</name>
    <dbReference type="NCBI Taxonomy" id="79078"/>
    <lineage>
        <taxon>Eukaryota</taxon>
        <taxon>Viridiplantae</taxon>
        <taxon>Streptophyta</taxon>
        <taxon>Embryophyta</taxon>
        <taxon>Tracheophyta</taxon>
        <taxon>Spermatophyta</taxon>
        <taxon>Magnoliopsida</taxon>
        <taxon>eudicotyledons</taxon>
        <taxon>Gunneridae</taxon>
        <taxon>Pentapetalae</taxon>
        <taxon>rosids</taxon>
        <taxon>fabids</taxon>
        <taxon>Fabales</taxon>
        <taxon>Fabaceae</taxon>
        <taxon>Papilionoideae</taxon>
        <taxon>50 kb inversion clade</taxon>
        <taxon>dalbergioids sensu lato</taxon>
        <taxon>Dalbergieae</taxon>
        <taxon>Pterocarpus clade</taxon>
        <taxon>Stylosanthes</taxon>
    </lineage>
</organism>
<reference evidence="2 3" key="1">
    <citation type="journal article" date="2023" name="Plants (Basel)">
        <title>Bridging the Gap: Combining Genomics and Transcriptomics Approaches to Understand Stylosanthes scabra, an Orphan Legume from the Brazilian Caatinga.</title>
        <authorList>
            <person name="Ferreira-Neto J.R.C."/>
            <person name="da Silva M.D."/>
            <person name="Binneck E."/>
            <person name="de Melo N.F."/>
            <person name="da Silva R.H."/>
            <person name="de Melo A.L.T.M."/>
            <person name="Pandolfi V."/>
            <person name="Bustamante F.O."/>
            <person name="Brasileiro-Vidal A.C."/>
            <person name="Benko-Iseppon A.M."/>
        </authorList>
    </citation>
    <scope>NUCLEOTIDE SEQUENCE [LARGE SCALE GENOMIC DNA]</scope>
    <source>
        <tissue evidence="2">Leaves</tissue>
    </source>
</reference>
<sequence length="217" mass="24345">MAPTVGTHLNVAEYQQEELDLNATTNDVTGVDEANVDSGGVRNGRPHLPIANPGGRRIPSANDKIGSCGNSDNQEQHRSQTPRPFEWTSFPISFSLSPGRSRRSRTPSRRRRYHNSSEDKESSSEGDHEVTPPMDCHTPFLSQILKVQPLRHFIKLTNMKYDRSTDPHVHLNDFEHRMICDGAVDEVKCRAFLVTLTGLASQWFTSLSAVRSRAIPR</sequence>
<feature type="compositionally biased region" description="Basic and acidic residues" evidence="1">
    <location>
        <begin position="115"/>
        <end position="130"/>
    </location>
</feature>
<evidence type="ECO:0000313" key="3">
    <source>
        <dbReference type="Proteomes" id="UP001341840"/>
    </source>
</evidence>
<proteinExistence type="predicted"/>
<evidence type="ECO:0000256" key="1">
    <source>
        <dbReference type="SAM" id="MobiDB-lite"/>
    </source>
</evidence>
<evidence type="ECO:0008006" key="4">
    <source>
        <dbReference type="Google" id="ProtNLM"/>
    </source>
</evidence>
<dbReference type="Proteomes" id="UP001341840">
    <property type="component" value="Unassembled WGS sequence"/>
</dbReference>
<name>A0ABU6SR02_9FABA</name>
<evidence type="ECO:0000313" key="2">
    <source>
        <dbReference type="EMBL" id="MED6138614.1"/>
    </source>
</evidence>
<dbReference type="EMBL" id="JASCZI010061396">
    <property type="protein sequence ID" value="MED6138614.1"/>
    <property type="molecule type" value="Genomic_DNA"/>
</dbReference>
<comment type="caution">
    <text evidence="2">The sequence shown here is derived from an EMBL/GenBank/DDBJ whole genome shotgun (WGS) entry which is preliminary data.</text>
</comment>